<dbReference type="Gene3D" id="1.25.40.1040">
    <property type="match status" value="1"/>
</dbReference>
<protein>
    <submittedName>
        <fullName evidence="3">TPR repeat-containing protein</fullName>
    </submittedName>
</protein>
<dbReference type="AlphaFoldDB" id="A0A1R4HCE0"/>
<dbReference type="Proteomes" id="UP000195442">
    <property type="component" value="Unassembled WGS sequence"/>
</dbReference>
<evidence type="ECO:0000256" key="1">
    <source>
        <dbReference type="PROSITE-ProRule" id="PRU00339"/>
    </source>
</evidence>
<accession>A0A1R4HCE0</accession>
<keyword evidence="1" id="KW-0802">TPR repeat</keyword>
<dbReference type="EMBL" id="FUKJ01000301">
    <property type="protein sequence ID" value="SJM93883.1"/>
    <property type="molecule type" value="Genomic_DNA"/>
</dbReference>
<name>A0A1R4HCE0_9GAMM</name>
<dbReference type="InterPro" id="IPR011990">
    <property type="entry name" value="TPR-like_helical_dom_sf"/>
</dbReference>
<proteinExistence type="predicted"/>
<reference evidence="4" key="1">
    <citation type="submission" date="2017-02" db="EMBL/GenBank/DDBJ databases">
        <authorList>
            <person name="Daims H."/>
        </authorList>
    </citation>
    <scope>NUCLEOTIDE SEQUENCE [LARGE SCALE GENOMIC DNA]</scope>
</reference>
<dbReference type="PROSITE" id="PS50005">
    <property type="entry name" value="TPR"/>
    <property type="match status" value="1"/>
</dbReference>
<organism evidence="3 4">
    <name type="scientific">Crenothrix polyspora</name>
    <dbReference type="NCBI Taxonomy" id="360316"/>
    <lineage>
        <taxon>Bacteria</taxon>
        <taxon>Pseudomonadati</taxon>
        <taxon>Pseudomonadota</taxon>
        <taxon>Gammaproteobacteria</taxon>
        <taxon>Methylococcales</taxon>
        <taxon>Crenotrichaceae</taxon>
        <taxon>Crenothrix</taxon>
    </lineage>
</organism>
<keyword evidence="2" id="KW-0732">Signal</keyword>
<dbReference type="OrthoDB" id="8525350at2"/>
<evidence type="ECO:0000313" key="3">
    <source>
        <dbReference type="EMBL" id="SJM93883.1"/>
    </source>
</evidence>
<keyword evidence="4" id="KW-1185">Reference proteome</keyword>
<feature type="signal peptide" evidence="2">
    <location>
        <begin position="1"/>
        <end position="21"/>
    </location>
</feature>
<evidence type="ECO:0000313" key="4">
    <source>
        <dbReference type="Proteomes" id="UP000195442"/>
    </source>
</evidence>
<feature type="chain" id="PRO_5012119479" evidence="2">
    <location>
        <begin position="22"/>
        <end position="220"/>
    </location>
</feature>
<dbReference type="RefSeq" id="WP_087147563.1">
    <property type="nucleotide sequence ID" value="NZ_FUKJ01000301.1"/>
</dbReference>
<sequence>MNAKPHLLFFLVIFSVNNVHAQSKAPWVGADLIGNPCIGGRQGYGPFDYSQRQSIDPHHLDIVEGAHFTHEVENLVAGHSGYLDGDLDYTLRAWPNHHRALLSIARYQFKINSKLAKGKLITPPECYFQRAINFSPKDAVTASLYGYYLRETRHFKDAALAYEEALKLAPNTAKIEYAYSLLLIDLKQYDNALIQARNAYQHGRPPQGLKNILIKLGVWK</sequence>
<gene>
    <name evidence="3" type="ORF">CRENPOLYSF2_370009</name>
</gene>
<evidence type="ECO:0000256" key="2">
    <source>
        <dbReference type="SAM" id="SignalP"/>
    </source>
</evidence>
<dbReference type="SUPFAM" id="SSF48452">
    <property type="entry name" value="TPR-like"/>
    <property type="match status" value="1"/>
</dbReference>
<dbReference type="InterPro" id="IPR019734">
    <property type="entry name" value="TPR_rpt"/>
</dbReference>
<feature type="repeat" description="TPR" evidence="1">
    <location>
        <begin position="139"/>
        <end position="172"/>
    </location>
</feature>